<dbReference type="GO" id="GO:0016616">
    <property type="term" value="F:oxidoreductase activity, acting on the CH-OH group of donors, NAD or NADP as acceptor"/>
    <property type="evidence" value="ECO:0007669"/>
    <property type="project" value="InterPro"/>
</dbReference>
<dbReference type="Pfam" id="PF00106">
    <property type="entry name" value="adh_short"/>
    <property type="match status" value="1"/>
</dbReference>
<comment type="caution">
    <text evidence="5">The sequence shown here is derived from an EMBL/GenBank/DDBJ whole genome shotgun (WGS) entry which is preliminary data.</text>
</comment>
<dbReference type="InterPro" id="IPR036291">
    <property type="entry name" value="NAD(P)-bd_dom_sf"/>
</dbReference>
<comment type="similarity">
    <text evidence="1 4">Belongs to the short-chain dehydrogenases/reductases (SDR) family.</text>
</comment>
<name>A0A836C9X3_9STRA</name>
<dbReference type="PANTHER" id="PTHR43963">
    <property type="entry name" value="CARBONYL REDUCTASE 1-RELATED"/>
    <property type="match status" value="1"/>
</dbReference>
<dbReference type="Gene3D" id="3.40.50.720">
    <property type="entry name" value="NAD(P)-binding Rossmann-like Domain"/>
    <property type="match status" value="1"/>
</dbReference>
<dbReference type="InterPro" id="IPR045313">
    <property type="entry name" value="CBR1-like"/>
</dbReference>
<dbReference type="AlphaFoldDB" id="A0A836C9X3"/>
<evidence type="ECO:0000313" key="5">
    <source>
        <dbReference type="EMBL" id="KAG5178014.1"/>
    </source>
</evidence>
<dbReference type="InterPro" id="IPR002347">
    <property type="entry name" value="SDR_fam"/>
</dbReference>
<dbReference type="PANTHER" id="PTHR43963:SF6">
    <property type="entry name" value="CHAIN DEHYDROGENASE FAMILY PROTEIN, PUTATIVE (AFU_ORTHOLOGUE AFUA_3G15350)-RELATED"/>
    <property type="match status" value="1"/>
</dbReference>
<evidence type="ECO:0000256" key="2">
    <source>
        <dbReference type="ARBA" id="ARBA00022857"/>
    </source>
</evidence>
<accession>A0A836C9X3</accession>
<keyword evidence="6" id="KW-1185">Reference proteome</keyword>
<gene>
    <name evidence="5" type="ORF">JKP88DRAFT_225951</name>
</gene>
<evidence type="ECO:0000256" key="1">
    <source>
        <dbReference type="ARBA" id="ARBA00006484"/>
    </source>
</evidence>
<sequence>MSARVGIVTGANKGIGLEIARKLGREQGWLCVLTARDEERGRSAAESLLSEGAGVRFRQLDISDPDSRERFAKDAEQEFTAGIDALVNNAGFAFKGSDPTPFAEQAEPTMDINFFSTVATTERLLPLVKRSPHGRIVNVASMSGHLRIVPDAELRAKFASAGQPGGLGHDELMLLARGFVQDVKEGKHKEKGWPNSCYGMSKLCLIAYTKILAAREPTLKVNACCPGYVATDMSGQQGHKRPDQGALTPFMLATGALDGTSGGFWSDEKRIDW</sequence>
<dbReference type="OrthoDB" id="47007at2759"/>
<dbReference type="PRINTS" id="PR00080">
    <property type="entry name" value="SDRFAMILY"/>
</dbReference>
<keyword evidence="2" id="KW-0521">NADP</keyword>
<dbReference type="CDD" id="cd05324">
    <property type="entry name" value="carb_red_PTCR-like_SDR_c"/>
    <property type="match status" value="1"/>
</dbReference>
<protein>
    <submittedName>
        <fullName evidence="5">Uncharacterized protein</fullName>
    </submittedName>
</protein>
<evidence type="ECO:0000256" key="4">
    <source>
        <dbReference type="RuleBase" id="RU000363"/>
    </source>
</evidence>
<keyword evidence="3" id="KW-0560">Oxidoreductase</keyword>
<dbReference type="PRINTS" id="PR00081">
    <property type="entry name" value="GDHRDH"/>
</dbReference>
<dbReference type="Proteomes" id="UP000664859">
    <property type="component" value="Unassembled WGS sequence"/>
</dbReference>
<evidence type="ECO:0000313" key="6">
    <source>
        <dbReference type="Proteomes" id="UP000664859"/>
    </source>
</evidence>
<reference evidence="5" key="1">
    <citation type="submission" date="2021-02" db="EMBL/GenBank/DDBJ databases">
        <title>First Annotated Genome of the Yellow-green Alga Tribonema minus.</title>
        <authorList>
            <person name="Mahan K.M."/>
        </authorList>
    </citation>
    <scope>NUCLEOTIDE SEQUENCE</scope>
    <source>
        <strain evidence="5">UTEX B ZZ1240</strain>
    </source>
</reference>
<organism evidence="5 6">
    <name type="scientific">Tribonema minus</name>
    <dbReference type="NCBI Taxonomy" id="303371"/>
    <lineage>
        <taxon>Eukaryota</taxon>
        <taxon>Sar</taxon>
        <taxon>Stramenopiles</taxon>
        <taxon>Ochrophyta</taxon>
        <taxon>PX clade</taxon>
        <taxon>Xanthophyceae</taxon>
        <taxon>Tribonematales</taxon>
        <taxon>Tribonemataceae</taxon>
        <taxon>Tribonema</taxon>
    </lineage>
</organism>
<evidence type="ECO:0000256" key="3">
    <source>
        <dbReference type="ARBA" id="ARBA00023002"/>
    </source>
</evidence>
<proteinExistence type="inferred from homology"/>
<dbReference type="SUPFAM" id="SSF51735">
    <property type="entry name" value="NAD(P)-binding Rossmann-fold domains"/>
    <property type="match status" value="1"/>
</dbReference>
<dbReference type="EMBL" id="JAFCMP010000519">
    <property type="protein sequence ID" value="KAG5178014.1"/>
    <property type="molecule type" value="Genomic_DNA"/>
</dbReference>